<comment type="caution">
    <text evidence="1">The sequence shown here is derived from an EMBL/GenBank/DDBJ whole genome shotgun (WGS) entry which is preliminary data.</text>
</comment>
<accession>A0ABS1W365</accession>
<keyword evidence="2" id="KW-1185">Reference proteome</keyword>
<dbReference type="Pfam" id="PF10012">
    <property type="entry name" value="DUF2255"/>
    <property type="match status" value="1"/>
</dbReference>
<dbReference type="RefSeq" id="WP_202997874.1">
    <property type="nucleotide sequence ID" value="NZ_JAENHO010000017.1"/>
</dbReference>
<dbReference type="Proteomes" id="UP000598996">
    <property type="component" value="Unassembled WGS sequence"/>
</dbReference>
<evidence type="ECO:0000313" key="1">
    <source>
        <dbReference type="EMBL" id="MBL7261164.1"/>
    </source>
</evidence>
<protein>
    <submittedName>
        <fullName evidence="1">DUF2255 family protein</fullName>
    </submittedName>
</protein>
<name>A0ABS1W365_9ACTN</name>
<proteinExistence type="predicted"/>
<dbReference type="EMBL" id="JAENHO010000017">
    <property type="protein sequence ID" value="MBL7261164.1"/>
    <property type="molecule type" value="Genomic_DNA"/>
</dbReference>
<gene>
    <name evidence="1" type="ORF">JKJ07_43460</name>
</gene>
<sequence>MSEQWDADDLTTIGGSQELEIAVRRAAGGLGRWTPIWVVVAGGEVFVRTWHRRETGWYGGVLRTGRARIRAGGLEADVLVEDVGETARTDVDAAYHGKYRGGVADMVSDAAAVSTLRLRPGPDTTTPTTGPSSS</sequence>
<reference evidence="1 2" key="1">
    <citation type="submission" date="2021-01" db="EMBL/GenBank/DDBJ databases">
        <title>Actinoplanes sp. nov. LDG1-01 isolated from lichen.</title>
        <authorList>
            <person name="Saeng-In P."/>
            <person name="Phongsopitanun W."/>
            <person name="Kanchanasin P."/>
            <person name="Yuki M."/>
            <person name="Kudo T."/>
            <person name="Ohkuma M."/>
            <person name="Tanasupawat S."/>
        </authorList>
    </citation>
    <scope>NUCLEOTIDE SEQUENCE [LARGE SCALE GENOMIC DNA]</scope>
    <source>
        <strain evidence="1 2">LDG1-01</strain>
    </source>
</reference>
<dbReference type="InterPro" id="IPR016888">
    <property type="entry name" value="UCP028498"/>
</dbReference>
<evidence type="ECO:0000313" key="2">
    <source>
        <dbReference type="Proteomes" id="UP000598996"/>
    </source>
</evidence>
<organism evidence="1 2">
    <name type="scientific">Paractinoplanes lichenicola</name>
    <dbReference type="NCBI Taxonomy" id="2802976"/>
    <lineage>
        <taxon>Bacteria</taxon>
        <taxon>Bacillati</taxon>
        <taxon>Actinomycetota</taxon>
        <taxon>Actinomycetes</taxon>
        <taxon>Micromonosporales</taxon>
        <taxon>Micromonosporaceae</taxon>
        <taxon>Paractinoplanes</taxon>
    </lineage>
</organism>